<gene>
    <name evidence="6" type="ORF">J4573_05705</name>
</gene>
<evidence type="ECO:0000256" key="1">
    <source>
        <dbReference type="ARBA" id="ARBA00023015"/>
    </source>
</evidence>
<dbReference type="InterPro" id="IPR001647">
    <property type="entry name" value="HTH_TetR"/>
</dbReference>
<sequence length="196" mass="21881">MSSDEGIRERVLDAAEQCLLESGYTARLHAVIAERAGLSRPTVYKYVGDQTAIVEALLHREVTRFFAATEPVLTQPGPLRERFIETVVFIVGYAREHALLQKGLRDDPELVVPWFTTRARIFLARANGFFVPRIARAITDRQFPEVDARQLVEWGYRIIASLITTPGTVPTDDPADLRRLVTALLDIGVPTPATTP</sequence>
<protein>
    <submittedName>
        <fullName evidence="6">TetR/AcrR family transcriptional regulator</fullName>
    </submittedName>
</protein>
<dbReference type="Gene3D" id="1.10.357.10">
    <property type="entry name" value="Tetracycline Repressor, domain 2"/>
    <property type="match status" value="1"/>
</dbReference>
<feature type="domain" description="HTH tetR-type" evidence="5">
    <location>
        <begin position="5"/>
        <end position="65"/>
    </location>
</feature>
<evidence type="ECO:0000256" key="3">
    <source>
        <dbReference type="ARBA" id="ARBA00023163"/>
    </source>
</evidence>
<keyword evidence="1" id="KW-0805">Transcription regulation</keyword>
<evidence type="ECO:0000313" key="6">
    <source>
        <dbReference type="EMBL" id="MBO2446576.1"/>
    </source>
</evidence>
<evidence type="ECO:0000256" key="4">
    <source>
        <dbReference type="PROSITE-ProRule" id="PRU00335"/>
    </source>
</evidence>
<organism evidence="6 7">
    <name type="scientific">Actinomadura barringtoniae</name>
    <dbReference type="NCBI Taxonomy" id="1427535"/>
    <lineage>
        <taxon>Bacteria</taxon>
        <taxon>Bacillati</taxon>
        <taxon>Actinomycetota</taxon>
        <taxon>Actinomycetes</taxon>
        <taxon>Streptosporangiales</taxon>
        <taxon>Thermomonosporaceae</taxon>
        <taxon>Actinomadura</taxon>
    </lineage>
</organism>
<name>A0A939P6R0_9ACTN</name>
<dbReference type="InterPro" id="IPR009057">
    <property type="entry name" value="Homeodomain-like_sf"/>
</dbReference>
<evidence type="ECO:0000256" key="2">
    <source>
        <dbReference type="ARBA" id="ARBA00023125"/>
    </source>
</evidence>
<comment type="caution">
    <text evidence="6">The sequence shown here is derived from an EMBL/GenBank/DDBJ whole genome shotgun (WGS) entry which is preliminary data.</text>
</comment>
<dbReference type="Proteomes" id="UP000669179">
    <property type="component" value="Unassembled WGS sequence"/>
</dbReference>
<dbReference type="RefSeq" id="WP_208254168.1">
    <property type="nucleotide sequence ID" value="NZ_JAGEOJ010000002.1"/>
</dbReference>
<dbReference type="GO" id="GO:0000976">
    <property type="term" value="F:transcription cis-regulatory region binding"/>
    <property type="evidence" value="ECO:0007669"/>
    <property type="project" value="TreeGrafter"/>
</dbReference>
<keyword evidence="7" id="KW-1185">Reference proteome</keyword>
<dbReference type="SUPFAM" id="SSF46689">
    <property type="entry name" value="Homeodomain-like"/>
    <property type="match status" value="1"/>
</dbReference>
<keyword evidence="3" id="KW-0804">Transcription</keyword>
<evidence type="ECO:0000259" key="5">
    <source>
        <dbReference type="PROSITE" id="PS50977"/>
    </source>
</evidence>
<dbReference type="PRINTS" id="PR00455">
    <property type="entry name" value="HTHTETR"/>
</dbReference>
<accession>A0A939P6R0</accession>
<dbReference type="PANTHER" id="PTHR30055">
    <property type="entry name" value="HTH-TYPE TRANSCRIPTIONAL REGULATOR RUTR"/>
    <property type="match status" value="1"/>
</dbReference>
<keyword evidence="2 4" id="KW-0238">DNA-binding</keyword>
<proteinExistence type="predicted"/>
<dbReference type="GO" id="GO:0003700">
    <property type="term" value="F:DNA-binding transcription factor activity"/>
    <property type="evidence" value="ECO:0007669"/>
    <property type="project" value="TreeGrafter"/>
</dbReference>
<dbReference type="PROSITE" id="PS50977">
    <property type="entry name" value="HTH_TETR_2"/>
    <property type="match status" value="1"/>
</dbReference>
<dbReference type="Pfam" id="PF00440">
    <property type="entry name" value="TetR_N"/>
    <property type="match status" value="1"/>
</dbReference>
<dbReference type="AlphaFoldDB" id="A0A939P6R0"/>
<feature type="DNA-binding region" description="H-T-H motif" evidence="4">
    <location>
        <begin position="28"/>
        <end position="47"/>
    </location>
</feature>
<dbReference type="PANTHER" id="PTHR30055:SF234">
    <property type="entry name" value="HTH-TYPE TRANSCRIPTIONAL REGULATOR BETI"/>
    <property type="match status" value="1"/>
</dbReference>
<dbReference type="EMBL" id="JAGEOJ010000002">
    <property type="protein sequence ID" value="MBO2446576.1"/>
    <property type="molecule type" value="Genomic_DNA"/>
</dbReference>
<reference evidence="6" key="1">
    <citation type="submission" date="2021-03" db="EMBL/GenBank/DDBJ databases">
        <authorList>
            <person name="Kanchanasin P."/>
            <person name="Saeng-In P."/>
            <person name="Phongsopitanun W."/>
            <person name="Yuki M."/>
            <person name="Kudo T."/>
            <person name="Ohkuma M."/>
            <person name="Tanasupawat S."/>
        </authorList>
    </citation>
    <scope>NUCLEOTIDE SEQUENCE</scope>
    <source>
        <strain evidence="6">GKU 128</strain>
    </source>
</reference>
<evidence type="ECO:0000313" key="7">
    <source>
        <dbReference type="Proteomes" id="UP000669179"/>
    </source>
</evidence>
<dbReference type="InterPro" id="IPR050109">
    <property type="entry name" value="HTH-type_TetR-like_transc_reg"/>
</dbReference>